<keyword evidence="1" id="KW-1133">Transmembrane helix</keyword>
<evidence type="ECO:0000256" key="1">
    <source>
        <dbReference type="SAM" id="Phobius"/>
    </source>
</evidence>
<comment type="caution">
    <text evidence="2">The sequence shown here is derived from an EMBL/GenBank/DDBJ whole genome shotgun (WGS) entry which is preliminary data.</text>
</comment>
<sequence>MYLHWKRTVNLNTVTAAVGGKSDHCDASFINEFFSIRRLKQRINIEDSSSQDSTGLAIETSSHNPFFHGIGFFVLMPCPTMALSAYVMTVSDSSIHLCSLLAALNTSTV</sequence>
<keyword evidence="1" id="KW-0812">Transmembrane</keyword>
<proteinExistence type="predicted"/>
<keyword evidence="3" id="KW-1185">Reference proteome</keyword>
<name>A0A8X7BAK0_TRICX</name>
<evidence type="ECO:0000313" key="2">
    <source>
        <dbReference type="EMBL" id="GFY23944.1"/>
    </source>
</evidence>
<feature type="transmembrane region" description="Helical" evidence="1">
    <location>
        <begin position="66"/>
        <end position="87"/>
    </location>
</feature>
<protein>
    <submittedName>
        <fullName evidence="2">Uncharacterized protein</fullName>
    </submittedName>
</protein>
<accession>A0A8X7BAK0</accession>
<organism evidence="2 3">
    <name type="scientific">Trichonephila clavipes</name>
    <name type="common">Golden silk orbweaver</name>
    <name type="synonym">Nephila clavipes</name>
    <dbReference type="NCBI Taxonomy" id="2585209"/>
    <lineage>
        <taxon>Eukaryota</taxon>
        <taxon>Metazoa</taxon>
        <taxon>Ecdysozoa</taxon>
        <taxon>Arthropoda</taxon>
        <taxon>Chelicerata</taxon>
        <taxon>Arachnida</taxon>
        <taxon>Araneae</taxon>
        <taxon>Araneomorphae</taxon>
        <taxon>Entelegynae</taxon>
        <taxon>Araneoidea</taxon>
        <taxon>Nephilidae</taxon>
        <taxon>Trichonephila</taxon>
    </lineage>
</organism>
<reference evidence="2" key="1">
    <citation type="submission" date="2020-08" db="EMBL/GenBank/DDBJ databases">
        <title>Multicomponent nature underlies the extraordinary mechanical properties of spider dragline silk.</title>
        <authorList>
            <person name="Kono N."/>
            <person name="Nakamura H."/>
            <person name="Mori M."/>
            <person name="Yoshida Y."/>
            <person name="Ohtoshi R."/>
            <person name="Malay A.D."/>
            <person name="Moran D.A.P."/>
            <person name="Tomita M."/>
            <person name="Numata K."/>
            <person name="Arakawa K."/>
        </authorList>
    </citation>
    <scope>NUCLEOTIDE SEQUENCE</scope>
</reference>
<dbReference type="AlphaFoldDB" id="A0A8X7BAK0"/>
<gene>
    <name evidence="2" type="ORF">TNCV_4896251</name>
</gene>
<evidence type="ECO:0000313" key="3">
    <source>
        <dbReference type="Proteomes" id="UP000887159"/>
    </source>
</evidence>
<keyword evidence="1" id="KW-0472">Membrane</keyword>
<dbReference type="Proteomes" id="UP000887159">
    <property type="component" value="Unassembled WGS sequence"/>
</dbReference>
<dbReference type="EMBL" id="BMAU01021368">
    <property type="protein sequence ID" value="GFY23944.1"/>
    <property type="molecule type" value="Genomic_DNA"/>
</dbReference>